<organism evidence="1 2">
    <name type="scientific">Streptosporangium pseudovulgare</name>
    <dbReference type="NCBI Taxonomy" id="35765"/>
    <lineage>
        <taxon>Bacteria</taxon>
        <taxon>Bacillati</taxon>
        <taxon>Actinomycetota</taxon>
        <taxon>Actinomycetes</taxon>
        <taxon>Streptosporangiales</taxon>
        <taxon>Streptosporangiaceae</taxon>
        <taxon>Streptosporangium</taxon>
    </lineage>
</organism>
<protein>
    <submittedName>
        <fullName evidence="1">Uncharacterized protein</fullName>
    </submittedName>
</protein>
<reference evidence="2" key="1">
    <citation type="journal article" date="2019" name="Int. J. Syst. Evol. Microbiol.">
        <title>The Global Catalogue of Microorganisms (GCM) 10K type strain sequencing project: providing services to taxonomists for standard genome sequencing and annotation.</title>
        <authorList>
            <consortium name="The Broad Institute Genomics Platform"/>
            <consortium name="The Broad Institute Genome Sequencing Center for Infectious Disease"/>
            <person name="Wu L."/>
            <person name="Ma J."/>
        </authorList>
    </citation>
    <scope>NUCLEOTIDE SEQUENCE [LARGE SCALE GENOMIC DNA]</scope>
    <source>
        <strain evidence="2">JCM 3115</strain>
    </source>
</reference>
<dbReference type="Proteomes" id="UP000611554">
    <property type="component" value="Unassembled WGS sequence"/>
</dbReference>
<dbReference type="EMBL" id="BMQJ01000004">
    <property type="protein sequence ID" value="GGP91884.1"/>
    <property type="molecule type" value="Genomic_DNA"/>
</dbReference>
<name>A0ABQ2QSU8_9ACTN</name>
<comment type="caution">
    <text evidence="1">The sequence shown here is derived from an EMBL/GenBank/DDBJ whole genome shotgun (WGS) entry which is preliminary data.</text>
</comment>
<evidence type="ECO:0000313" key="2">
    <source>
        <dbReference type="Proteomes" id="UP000611554"/>
    </source>
</evidence>
<evidence type="ECO:0000313" key="1">
    <source>
        <dbReference type="EMBL" id="GGP91884.1"/>
    </source>
</evidence>
<gene>
    <name evidence="1" type="ORF">GCM10010140_22050</name>
</gene>
<accession>A0ABQ2QSU8</accession>
<proteinExistence type="predicted"/>
<sequence length="60" mass="6768">MDIGRDLMLGQGITKLLSRIHRARFIGQGCDHDFPPVDILSRINSHSYSCLPLNTFSYSC</sequence>
<keyword evidence="2" id="KW-1185">Reference proteome</keyword>